<dbReference type="PATRIC" id="fig|243160.12.peg.4421"/>
<dbReference type="KEGG" id="bma:BMAA0905"/>
<evidence type="ECO:0000313" key="1">
    <source>
        <dbReference type="EMBL" id="AAU46720.1"/>
    </source>
</evidence>
<reference evidence="1 2" key="1">
    <citation type="journal article" date="2004" name="Proc. Natl. Acad. Sci. U.S.A.">
        <title>Structural flexibility in the Burkholderia mallei genome.</title>
        <authorList>
            <person name="Nierman W.C."/>
            <person name="DeShazer D."/>
            <person name="Kim H.S."/>
            <person name="Tettelin H."/>
            <person name="Nelson K.E."/>
            <person name="Feldblyum T."/>
            <person name="Ulrich R.L."/>
            <person name="Ronning C.M."/>
            <person name="Brinkac L.M."/>
            <person name="Daugherty S.C."/>
            <person name="Davidsen T.D."/>
            <person name="Deboy R.T."/>
            <person name="Dimitrov G."/>
            <person name="Dodson R.J."/>
            <person name="Durkin A.S."/>
            <person name="Gwinn M.L."/>
            <person name="Haft D.H."/>
            <person name="Khouri H."/>
            <person name="Kolonay J.F."/>
            <person name="Madupu R."/>
            <person name="Mohammoud Y."/>
            <person name="Nelson W.C."/>
            <person name="Radune D."/>
            <person name="Romero C.M."/>
            <person name="Sarria S."/>
            <person name="Selengut J."/>
            <person name="Shamblin C."/>
            <person name="Sullivan S.A."/>
            <person name="White O."/>
            <person name="Yu Y."/>
            <person name="Zafar N."/>
            <person name="Zhou L."/>
            <person name="Fraser C.M."/>
        </authorList>
    </citation>
    <scope>NUCLEOTIDE SEQUENCE [LARGE SCALE GENOMIC DNA]</scope>
    <source>
        <strain evidence="1 2">ATCC 23344</strain>
    </source>
</reference>
<accession>A0A0H2WDI2</accession>
<dbReference type="eggNOG" id="ENOG50316SG">
    <property type="taxonomic scope" value="Bacteria"/>
</dbReference>
<sequence>MQRCVTTCHGRPRGPHARARAGGAIVRYSPPAASRRITTGAAVFASFEPTHTGFVAEIDGCRCSIEGAPSPIAERIDWRWTIAQPTPENPDGSDPYQYEVLATGETVTPLQAEQQIVAWLEAHPPEDA</sequence>
<organism evidence="1 2">
    <name type="scientific">Burkholderia mallei (strain ATCC 23344)</name>
    <dbReference type="NCBI Taxonomy" id="243160"/>
    <lineage>
        <taxon>Bacteria</taxon>
        <taxon>Pseudomonadati</taxon>
        <taxon>Pseudomonadota</taxon>
        <taxon>Betaproteobacteria</taxon>
        <taxon>Burkholderiales</taxon>
        <taxon>Burkholderiaceae</taxon>
        <taxon>Burkholderia</taxon>
        <taxon>pseudomallei group</taxon>
    </lineage>
</organism>
<dbReference type="Proteomes" id="UP000006693">
    <property type="component" value="Chromosome 2"/>
</dbReference>
<gene>
    <name evidence="1" type="ordered locus">BMAA0905</name>
</gene>
<evidence type="ECO:0000313" key="2">
    <source>
        <dbReference type="Proteomes" id="UP000006693"/>
    </source>
</evidence>
<keyword evidence="2" id="KW-1185">Reference proteome</keyword>
<dbReference type="HOGENOM" id="CLU_157083_0_0_4"/>
<proteinExistence type="predicted"/>
<dbReference type="EMBL" id="CP000011">
    <property type="protein sequence ID" value="AAU46720.1"/>
    <property type="molecule type" value="Genomic_DNA"/>
</dbReference>
<dbReference type="AlphaFoldDB" id="A0A0H2WDI2"/>
<protein>
    <submittedName>
        <fullName evidence="1">Uncharacterized protein</fullName>
    </submittedName>
</protein>
<name>A0A0H2WDI2_BURMA</name>